<evidence type="ECO:0000313" key="4">
    <source>
        <dbReference type="EMBL" id="MBG0778823.1"/>
    </source>
</evidence>
<dbReference type="PROSITE" id="PS01091">
    <property type="entry name" value="TATD_3"/>
    <property type="match status" value="1"/>
</dbReference>
<sequence>MTSEPILQYADAHCHLHDHRIVKDVPGIVQRAADAGVTHMVSCATMEENFEATATLARQYPAIVPCYGIHPWFLDALTPKWQQVLGDRVVAKSCGIGETGLDFMDKHADRDGQLAVFTWHLTLAQDLERPINIHIRKAWDPFIRLLKKTGPLKTPGLVHSFSGSAEMVKLLIRYNLYISFSGSVTRPGAKKVVNALKAVPGDRILLETDAPDIYPSMPDPDPHGLNEPKNLPAIARIAAARAGVPVVDFVGQAYANARAVFGPIIPAAGVI</sequence>
<dbReference type="Gene3D" id="3.20.20.140">
    <property type="entry name" value="Metal-dependent hydrolases"/>
    <property type="match status" value="1"/>
</dbReference>
<dbReference type="InterPro" id="IPR018228">
    <property type="entry name" value="DNase_TatD-rel_CS"/>
</dbReference>
<dbReference type="AlphaFoldDB" id="A0A931CQC3"/>
<feature type="binding site" evidence="3">
    <location>
        <position position="13"/>
    </location>
    <ligand>
        <name>a divalent metal cation</name>
        <dbReference type="ChEBI" id="CHEBI:60240"/>
        <label>1</label>
    </ligand>
</feature>
<evidence type="ECO:0000313" key="5">
    <source>
        <dbReference type="Proteomes" id="UP000706172"/>
    </source>
</evidence>
<protein>
    <submittedName>
        <fullName evidence="4">TatD family hydrolase</fullName>
    </submittedName>
</protein>
<reference evidence="4" key="1">
    <citation type="submission" date="2020-07" db="EMBL/GenBank/DDBJ databases">
        <title>Severe corrosion of carbon steel in oil field produced water can be linked to methanogenic archaea containing a special type of NiFe hydrogenase.</title>
        <authorList>
            <person name="Lahme S."/>
            <person name="Mand J."/>
            <person name="Longwell J."/>
            <person name="Smith R."/>
            <person name="Enning D."/>
        </authorList>
    </citation>
    <scope>NUCLEOTIDE SEQUENCE</scope>
    <source>
        <strain evidence="4">MIC098Bin6</strain>
    </source>
</reference>
<dbReference type="InterPro" id="IPR032466">
    <property type="entry name" value="Metal_Hydrolase"/>
</dbReference>
<gene>
    <name evidence="4" type="ORF">H0S81_02715</name>
</gene>
<dbReference type="Pfam" id="PF01026">
    <property type="entry name" value="TatD_DNase"/>
    <property type="match status" value="1"/>
</dbReference>
<organism evidence="4 5">
    <name type="scientific">Desulfotignum balticum</name>
    <dbReference type="NCBI Taxonomy" id="115781"/>
    <lineage>
        <taxon>Bacteria</taxon>
        <taxon>Pseudomonadati</taxon>
        <taxon>Thermodesulfobacteriota</taxon>
        <taxon>Desulfobacteria</taxon>
        <taxon>Desulfobacterales</taxon>
        <taxon>Desulfobacteraceae</taxon>
        <taxon>Desulfotignum</taxon>
    </lineage>
</organism>
<comment type="similarity">
    <text evidence="1">Belongs to the metallo-dependent hydrolases superfamily. TatD-type hydrolase family.</text>
</comment>
<dbReference type="Proteomes" id="UP000706172">
    <property type="component" value="Unassembled WGS sequence"/>
</dbReference>
<evidence type="ECO:0000256" key="1">
    <source>
        <dbReference type="ARBA" id="ARBA00009275"/>
    </source>
</evidence>
<name>A0A931CQC3_9BACT</name>
<dbReference type="CDD" id="cd01310">
    <property type="entry name" value="TatD_DNAse"/>
    <property type="match status" value="1"/>
</dbReference>
<comment type="caution">
    <text evidence="4">The sequence shown here is derived from an EMBL/GenBank/DDBJ whole genome shotgun (WGS) entry which is preliminary data.</text>
</comment>
<feature type="binding site" evidence="3">
    <location>
        <position position="98"/>
    </location>
    <ligand>
        <name>a divalent metal cation</name>
        <dbReference type="ChEBI" id="CHEBI:60240"/>
        <label>1</label>
    </ligand>
</feature>
<keyword evidence="2 4" id="KW-0378">Hydrolase</keyword>
<dbReference type="SUPFAM" id="SSF51556">
    <property type="entry name" value="Metallo-dependent hydrolases"/>
    <property type="match status" value="1"/>
</dbReference>
<evidence type="ECO:0000256" key="3">
    <source>
        <dbReference type="PIRSR" id="PIRSR005902-1"/>
    </source>
</evidence>
<feature type="binding site" evidence="3">
    <location>
        <position position="159"/>
    </location>
    <ligand>
        <name>a divalent metal cation</name>
        <dbReference type="ChEBI" id="CHEBI:60240"/>
        <label>2</label>
    </ligand>
</feature>
<dbReference type="PANTHER" id="PTHR46124:SF2">
    <property type="entry name" value="D-AMINOACYL-TRNA DEACYLASE"/>
    <property type="match status" value="1"/>
</dbReference>
<dbReference type="PIRSF" id="PIRSF005902">
    <property type="entry name" value="DNase_TatD"/>
    <property type="match status" value="1"/>
</dbReference>
<dbReference type="PROSITE" id="PS01090">
    <property type="entry name" value="TATD_2"/>
    <property type="match status" value="1"/>
</dbReference>
<proteinExistence type="inferred from homology"/>
<feature type="binding site" evidence="3">
    <location>
        <position position="209"/>
    </location>
    <ligand>
        <name>a divalent metal cation</name>
        <dbReference type="ChEBI" id="CHEBI:60240"/>
        <label>1</label>
    </ligand>
</feature>
<accession>A0A931CQC3</accession>
<dbReference type="InterPro" id="IPR001130">
    <property type="entry name" value="TatD-like"/>
</dbReference>
<evidence type="ECO:0000256" key="2">
    <source>
        <dbReference type="ARBA" id="ARBA00022801"/>
    </source>
</evidence>
<dbReference type="GO" id="GO:0046872">
    <property type="term" value="F:metal ion binding"/>
    <property type="evidence" value="ECO:0007669"/>
    <property type="project" value="UniProtKB-KW"/>
</dbReference>
<keyword evidence="3" id="KW-0479">Metal-binding</keyword>
<dbReference type="GO" id="GO:0016788">
    <property type="term" value="F:hydrolase activity, acting on ester bonds"/>
    <property type="evidence" value="ECO:0007669"/>
    <property type="project" value="InterPro"/>
</dbReference>
<feature type="binding site" evidence="3">
    <location>
        <position position="134"/>
    </location>
    <ligand>
        <name>a divalent metal cation</name>
        <dbReference type="ChEBI" id="CHEBI:60240"/>
        <label>2</label>
    </ligand>
</feature>
<dbReference type="PANTHER" id="PTHR46124">
    <property type="entry name" value="D-AMINOACYL-TRNA DEACYLASE"/>
    <property type="match status" value="1"/>
</dbReference>
<dbReference type="EMBL" id="JACCQK010000117">
    <property type="protein sequence ID" value="MBG0778823.1"/>
    <property type="molecule type" value="Genomic_DNA"/>
</dbReference>
<feature type="binding site" evidence="3">
    <location>
        <position position="15"/>
    </location>
    <ligand>
        <name>a divalent metal cation</name>
        <dbReference type="ChEBI" id="CHEBI:60240"/>
        <label>1</label>
    </ligand>
</feature>